<sequence length="108" mass="11317">MTDLVAQLDLIHEAGVRILPAAAQTYESIRSAVVSVAPPSGTDFWESANGSAAAIIGEAGEKMQHAGNVLRLLAWELAEQDGVTAELLGKTGLDEVPELGSDGWSDEE</sequence>
<reference evidence="1 2" key="1">
    <citation type="submission" date="2019-06" db="EMBL/GenBank/DDBJ databases">
        <title>Sequencing the genomes of 1000 actinobacteria strains.</title>
        <authorList>
            <person name="Klenk H.-P."/>
        </authorList>
    </citation>
    <scope>NUCLEOTIDE SEQUENCE [LARGE SCALE GENOMIC DNA]</scope>
    <source>
        <strain evidence="1 2">DSM 45928</strain>
    </source>
</reference>
<proteinExistence type="predicted"/>
<dbReference type="InParanoid" id="A0A543AYA5"/>
<dbReference type="OrthoDB" id="9862215at2"/>
<accession>A0A543AYA5</accession>
<dbReference type="EMBL" id="VFOW01000001">
    <property type="protein sequence ID" value="TQL77510.1"/>
    <property type="molecule type" value="Genomic_DNA"/>
</dbReference>
<protein>
    <submittedName>
        <fullName evidence="1">Uncharacterized protein</fullName>
    </submittedName>
</protein>
<keyword evidence="2" id="KW-1185">Reference proteome</keyword>
<comment type="caution">
    <text evidence="1">The sequence shown here is derived from an EMBL/GenBank/DDBJ whole genome shotgun (WGS) entry which is preliminary data.</text>
</comment>
<name>A0A543AYA5_9ACTN</name>
<gene>
    <name evidence="1" type="ORF">FB566_3069</name>
</gene>
<organism evidence="1 2">
    <name type="scientific">Stackebrandtia endophytica</name>
    <dbReference type="NCBI Taxonomy" id="1496996"/>
    <lineage>
        <taxon>Bacteria</taxon>
        <taxon>Bacillati</taxon>
        <taxon>Actinomycetota</taxon>
        <taxon>Actinomycetes</taxon>
        <taxon>Glycomycetales</taxon>
        <taxon>Glycomycetaceae</taxon>
        <taxon>Stackebrandtia</taxon>
    </lineage>
</organism>
<dbReference type="AlphaFoldDB" id="A0A543AYA5"/>
<dbReference type="Proteomes" id="UP000317043">
    <property type="component" value="Unassembled WGS sequence"/>
</dbReference>
<dbReference type="RefSeq" id="WP_142040509.1">
    <property type="nucleotide sequence ID" value="NZ_JBHTGS010000001.1"/>
</dbReference>
<evidence type="ECO:0000313" key="2">
    <source>
        <dbReference type="Proteomes" id="UP000317043"/>
    </source>
</evidence>
<evidence type="ECO:0000313" key="1">
    <source>
        <dbReference type="EMBL" id="TQL77510.1"/>
    </source>
</evidence>